<evidence type="ECO:0000313" key="2">
    <source>
        <dbReference type="Proteomes" id="UP001106592"/>
    </source>
</evidence>
<dbReference type="EMBL" id="JAHTBI010000071">
    <property type="protein sequence ID" value="MBV6289093.1"/>
    <property type="molecule type" value="Genomic_DNA"/>
</dbReference>
<accession>A0A9Q2XLX0</accession>
<dbReference type="Proteomes" id="UP001106592">
    <property type="component" value="Unassembled WGS sequence"/>
</dbReference>
<protein>
    <submittedName>
        <fullName evidence="1">DUF1244 domain-containing protein</fullName>
    </submittedName>
</protein>
<gene>
    <name evidence="1" type="ORF">KUO17_19035</name>
</gene>
<proteinExistence type="predicted"/>
<dbReference type="RefSeq" id="WP_217977067.1">
    <property type="nucleotide sequence ID" value="NZ_JAHTBI010000071.1"/>
</dbReference>
<comment type="caution">
    <text evidence="1">The sequence shown here is derived from an EMBL/GenBank/DDBJ whole genome shotgun (WGS) entry which is preliminary data.</text>
</comment>
<reference evidence="1" key="1">
    <citation type="journal article" date="2022" name="Int. J. Syst. Evol. Microbiol.">
        <title>Pseudomonas aegrilactucae sp. nov. and Pseudomonas morbosilactucae sp. nov., pathogens causing bacterial rot of lettuce in Japan.</title>
        <authorList>
            <person name="Sawada H."/>
            <person name="Fujikawa T."/>
            <person name="Satou M."/>
        </authorList>
    </citation>
    <scope>NUCLEOTIDE SEQUENCE</scope>
    <source>
        <strain evidence="1">MAFF 301350</strain>
    </source>
</reference>
<keyword evidence="2" id="KW-1185">Reference proteome</keyword>
<dbReference type="AlphaFoldDB" id="A0A9Q2XLX0"/>
<name>A0A9Q2XLX0_9PSED</name>
<evidence type="ECO:0000313" key="1">
    <source>
        <dbReference type="EMBL" id="MBV6289093.1"/>
    </source>
</evidence>
<organism evidence="1 2">
    <name type="scientific">Pseudomonas aegrilactucae</name>
    <dbReference type="NCBI Taxonomy" id="2854028"/>
    <lineage>
        <taxon>Bacteria</taxon>
        <taxon>Pseudomonadati</taxon>
        <taxon>Pseudomonadota</taxon>
        <taxon>Gammaproteobacteria</taxon>
        <taxon>Pseudomonadales</taxon>
        <taxon>Pseudomonadaceae</taxon>
        <taxon>Pseudomonas</taxon>
    </lineage>
</organism>
<sequence>MSHSSPDRFIAVLGASGVGLARRQGSTQQWLGSVAFIAERSQACSVALDTLHGLLTAHSTRGASLNLVVSAQFCRFCLVPWSAEISRTPELQAYAQACFEEHYGQRLEDWRILLSAEPAGCARIAAALPEALLQRVSTLSHDAGLVLRSVQPYLMTAFNYFVGEFEHPDFLFVLAEPQRSVSMLARAGRWVQVRAQAGADSDEALRALFARECELQAGQGEATLHLCLHAPGRVQTRPTLDTVALCELPAADAAVHDVLCCMSQAVV</sequence>
<reference evidence="1" key="2">
    <citation type="journal article" date="2023" name="Plant Pathol.">
        <title>Dismantling and reorganizing Pseudomonas marginalis sensu#lato.</title>
        <authorList>
            <person name="Sawada H."/>
            <person name="Fujikawa T."/>
            <person name="Satou M."/>
        </authorList>
    </citation>
    <scope>NUCLEOTIDE SEQUENCE</scope>
    <source>
        <strain evidence="1">MAFF 301350</strain>
    </source>
</reference>